<evidence type="ECO:0000313" key="4">
    <source>
        <dbReference type="EMBL" id="MYM33551.1"/>
    </source>
</evidence>
<gene>
    <name evidence="4" type="ORF">GTP38_04265</name>
</gene>
<dbReference type="InterPro" id="IPR050680">
    <property type="entry name" value="YpeA/RimI_acetyltransf"/>
</dbReference>
<feature type="domain" description="N-acetyltransferase" evidence="3">
    <location>
        <begin position="1"/>
        <end position="144"/>
    </location>
</feature>
<dbReference type="PANTHER" id="PTHR43420">
    <property type="entry name" value="ACETYLTRANSFERASE"/>
    <property type="match status" value="1"/>
</dbReference>
<accession>A0ABW9V1G0</accession>
<evidence type="ECO:0000256" key="1">
    <source>
        <dbReference type="ARBA" id="ARBA00022679"/>
    </source>
</evidence>
<keyword evidence="1" id="KW-0808">Transferase</keyword>
<dbReference type="Pfam" id="PF13508">
    <property type="entry name" value="Acetyltransf_7"/>
    <property type="match status" value="1"/>
</dbReference>
<dbReference type="Gene3D" id="3.40.630.30">
    <property type="match status" value="1"/>
</dbReference>
<organism evidence="4 5">
    <name type="scientific">Duganella lactea</name>
    <dbReference type="NCBI Taxonomy" id="2692173"/>
    <lineage>
        <taxon>Bacteria</taxon>
        <taxon>Pseudomonadati</taxon>
        <taxon>Pseudomonadota</taxon>
        <taxon>Betaproteobacteria</taxon>
        <taxon>Burkholderiales</taxon>
        <taxon>Oxalobacteraceae</taxon>
        <taxon>Telluria group</taxon>
        <taxon>Duganella</taxon>
    </lineage>
</organism>
<dbReference type="PANTHER" id="PTHR43420:SF47">
    <property type="entry name" value="N-ACETYLTRANSFERASE DOMAIN-CONTAINING PROTEIN"/>
    <property type="match status" value="1"/>
</dbReference>
<keyword evidence="5" id="KW-1185">Reference proteome</keyword>
<dbReference type="CDD" id="cd04301">
    <property type="entry name" value="NAT_SF"/>
    <property type="match status" value="1"/>
</dbReference>
<comment type="caution">
    <text evidence="4">The sequence shown here is derived from an EMBL/GenBank/DDBJ whole genome shotgun (WGS) entry which is preliminary data.</text>
</comment>
<keyword evidence="2" id="KW-0012">Acyltransferase</keyword>
<dbReference type="RefSeq" id="WP_160988930.1">
    <property type="nucleotide sequence ID" value="NZ_WWCO01000002.1"/>
</dbReference>
<reference evidence="4 5" key="1">
    <citation type="submission" date="2019-12" db="EMBL/GenBank/DDBJ databases">
        <title>Novel species isolated from a subtropical stream in China.</title>
        <authorList>
            <person name="Lu H."/>
        </authorList>
    </citation>
    <scope>NUCLEOTIDE SEQUENCE [LARGE SCALE GENOMIC DNA]</scope>
    <source>
        <strain evidence="4 5">FT94W</strain>
    </source>
</reference>
<dbReference type="PROSITE" id="PS51186">
    <property type="entry name" value="GNAT"/>
    <property type="match status" value="1"/>
</dbReference>
<dbReference type="Proteomes" id="UP000449678">
    <property type="component" value="Unassembled WGS sequence"/>
</dbReference>
<name>A0ABW9V1G0_9BURK</name>
<proteinExistence type="predicted"/>
<dbReference type="InterPro" id="IPR000182">
    <property type="entry name" value="GNAT_dom"/>
</dbReference>
<dbReference type="SUPFAM" id="SSF55729">
    <property type="entry name" value="Acyl-CoA N-acyltransferases (Nat)"/>
    <property type="match status" value="1"/>
</dbReference>
<evidence type="ECO:0000256" key="2">
    <source>
        <dbReference type="ARBA" id="ARBA00023315"/>
    </source>
</evidence>
<evidence type="ECO:0000259" key="3">
    <source>
        <dbReference type="PROSITE" id="PS51186"/>
    </source>
</evidence>
<protein>
    <submittedName>
        <fullName evidence="4">GNAT family N-acetyltransferase</fullName>
    </submittedName>
</protein>
<dbReference type="InterPro" id="IPR016181">
    <property type="entry name" value="Acyl_CoA_acyltransferase"/>
</dbReference>
<dbReference type="EMBL" id="WWCO01000002">
    <property type="protein sequence ID" value="MYM33551.1"/>
    <property type="molecule type" value="Genomic_DNA"/>
</dbReference>
<sequence>MAVRDYAPSDFHAVCRIYLDAKPAELASEPGQFVFTPLDRDPVLLTAFNESEVVVHDAGDVLGFAAMFDGQLRALFVHSLARGRGVGQSLLDMVIARAETPIALNVALGNSGAIRFYERNGFSIIGETTRQYNGIDVQYVRMLREQSKP</sequence>
<evidence type="ECO:0000313" key="5">
    <source>
        <dbReference type="Proteomes" id="UP000449678"/>
    </source>
</evidence>